<keyword evidence="2" id="KW-0964">Secreted</keyword>
<dbReference type="SMART" id="SM00181">
    <property type="entry name" value="EGF"/>
    <property type="match status" value="15"/>
</dbReference>
<feature type="domain" description="EGF-like" evidence="10">
    <location>
        <begin position="494"/>
        <end position="531"/>
    </location>
</feature>
<accession>E4XRC0</accession>
<evidence type="ECO:0000256" key="7">
    <source>
        <dbReference type="ARBA" id="ARBA00023180"/>
    </source>
</evidence>
<dbReference type="InterPro" id="IPR050751">
    <property type="entry name" value="ECM_structural_protein"/>
</dbReference>
<evidence type="ECO:0000256" key="6">
    <source>
        <dbReference type="ARBA" id="ARBA00023157"/>
    </source>
</evidence>
<dbReference type="InterPro" id="IPR000152">
    <property type="entry name" value="EGF-type_Asp/Asn_hydroxyl_site"/>
</dbReference>
<dbReference type="AlphaFoldDB" id="E4XRC0"/>
<feature type="chain" id="PRO_5013379644" description="EGF-like domain-containing protein" evidence="9">
    <location>
        <begin position="16"/>
        <end position="804"/>
    </location>
</feature>
<dbReference type="FunFam" id="2.10.25.10:FF:000005">
    <property type="entry name" value="Fibrillin 2"/>
    <property type="match status" value="1"/>
</dbReference>
<feature type="domain" description="EGF-like" evidence="10">
    <location>
        <begin position="592"/>
        <end position="635"/>
    </location>
</feature>
<evidence type="ECO:0000256" key="1">
    <source>
        <dbReference type="ARBA" id="ARBA00004613"/>
    </source>
</evidence>
<keyword evidence="7" id="KW-0325">Glycoprotein</keyword>
<feature type="domain" description="EGF-like" evidence="10">
    <location>
        <begin position="235"/>
        <end position="275"/>
    </location>
</feature>
<dbReference type="GO" id="GO:0005576">
    <property type="term" value="C:extracellular region"/>
    <property type="evidence" value="ECO:0007669"/>
    <property type="project" value="UniProtKB-SubCell"/>
</dbReference>
<dbReference type="Gene3D" id="2.10.25.10">
    <property type="entry name" value="Laminin"/>
    <property type="match status" value="14"/>
</dbReference>
<evidence type="ECO:0000256" key="9">
    <source>
        <dbReference type="SAM" id="SignalP"/>
    </source>
</evidence>
<dbReference type="InterPro" id="IPR049883">
    <property type="entry name" value="NOTCH1_EGF-like"/>
</dbReference>
<dbReference type="PROSITE" id="PS01187">
    <property type="entry name" value="EGF_CA"/>
    <property type="match status" value="4"/>
</dbReference>
<evidence type="ECO:0000256" key="4">
    <source>
        <dbReference type="ARBA" id="ARBA00022729"/>
    </source>
</evidence>
<keyword evidence="4 9" id="KW-0732">Signal</keyword>
<dbReference type="EMBL" id="FN653116">
    <property type="protein sequence ID" value="CBY12336.1"/>
    <property type="molecule type" value="Genomic_DNA"/>
</dbReference>
<keyword evidence="6" id="KW-1015">Disulfide bond</keyword>
<dbReference type="PROSITE" id="PS01186">
    <property type="entry name" value="EGF_2"/>
    <property type="match status" value="6"/>
</dbReference>
<dbReference type="CDD" id="cd00054">
    <property type="entry name" value="EGF_CA"/>
    <property type="match status" value="6"/>
</dbReference>
<evidence type="ECO:0000259" key="10">
    <source>
        <dbReference type="PROSITE" id="PS50026"/>
    </source>
</evidence>
<evidence type="ECO:0000313" key="12">
    <source>
        <dbReference type="Proteomes" id="UP000001307"/>
    </source>
</evidence>
<comment type="caution">
    <text evidence="8">Lacks conserved residue(s) required for the propagation of feature annotation.</text>
</comment>
<dbReference type="SMART" id="SM00179">
    <property type="entry name" value="EGF_CA"/>
    <property type="match status" value="14"/>
</dbReference>
<dbReference type="FunFam" id="2.10.25.10:FF:000038">
    <property type="entry name" value="Fibrillin 2"/>
    <property type="match status" value="5"/>
</dbReference>
<comment type="subcellular location">
    <subcellularLocation>
        <location evidence="1">Secreted</location>
    </subcellularLocation>
</comment>
<dbReference type="InterPro" id="IPR000742">
    <property type="entry name" value="EGF"/>
</dbReference>
<dbReference type="InterPro" id="IPR018097">
    <property type="entry name" value="EGF_Ca-bd_CS"/>
</dbReference>
<feature type="domain" description="EGF-like" evidence="10">
    <location>
        <begin position="678"/>
        <end position="720"/>
    </location>
</feature>
<dbReference type="PROSITE" id="PS50026">
    <property type="entry name" value="EGF_3"/>
    <property type="match status" value="11"/>
</dbReference>
<evidence type="ECO:0000256" key="8">
    <source>
        <dbReference type="PROSITE-ProRule" id="PRU00076"/>
    </source>
</evidence>
<feature type="domain" description="EGF-like" evidence="10">
    <location>
        <begin position="721"/>
        <end position="759"/>
    </location>
</feature>
<feature type="domain" description="EGF-like" evidence="10">
    <location>
        <begin position="323"/>
        <end position="364"/>
    </location>
</feature>
<keyword evidence="12" id="KW-1185">Reference proteome</keyword>
<dbReference type="OrthoDB" id="41109at2759"/>
<name>E4XRC0_OIKDI</name>
<dbReference type="Pfam" id="PF12947">
    <property type="entry name" value="EGF_3"/>
    <property type="match status" value="2"/>
</dbReference>
<dbReference type="Pfam" id="PF07645">
    <property type="entry name" value="EGF_CA"/>
    <property type="match status" value="11"/>
</dbReference>
<feature type="domain" description="EGF-like" evidence="10">
    <location>
        <begin position="450"/>
        <end position="493"/>
    </location>
</feature>
<evidence type="ECO:0000256" key="3">
    <source>
        <dbReference type="ARBA" id="ARBA00022536"/>
    </source>
</evidence>
<dbReference type="GO" id="GO:0005509">
    <property type="term" value="F:calcium ion binding"/>
    <property type="evidence" value="ECO:0007669"/>
    <property type="project" value="InterPro"/>
</dbReference>
<dbReference type="InParanoid" id="E4XRC0"/>
<sequence length="804" mass="89025">MKSIFFSFLAFLSSSEKICKESYEITGGIYVHSSSKNGFSWFEAADRCHSSGGHLLEGNKNIIEAVVKKIALESCLQNSWFWLKSFEGQTKGQFCPILETKWKKDERLIPRCTKICPEHSFCEGSRCTCEDGFSPDPSSREFKCVDINECLFMMHDCNLKIESCQNLEGSFYCECKAGYEQSSRNAPCYDIDECDQVADQAACGINSICENTSGSFSCSCKEGFVLENGNCKSRRINECLLGTHSCDVNAECLDTKNGFNCLCFSGFIGDGYFCDDMDECALRKGDENYCENILDNSKCVNTFGSFECKCISGFILKNEKCVDVDECSSFSKICPSNSNCVNTAGSAFCECENGFQMNENGFCDDFNECESEKYLCDENAKCINTDGSFECDCRAGFIMKNGSCERKEINECVQKTHNCEQVCNDEVDGFYCSCFPVTFSGDAGAQTCGDINECDTNACDEVTQICKNSAGSFKCECRRGFENIAEGTGPACQDINECEMANNCSLNSECVNSFGSYSCSCLSGYKKNEDLQENALESEIFFDKCIDIDECEELELSCPDSNSYCVNIDGSFECSCLRGFLWSADSELICVDIDECSLNISSFCGPFSICENTEGSFSCFCEDGFQKNDFNNFCEDIDECLIENKCGENGKCENSEGSFDCICEDGFSNSNEKPICFDIDECENGIKTEICQNGKCQNKIGSFECICDEGFVNNSTGDCIDLDECATSNHDCSPRGECSNSLGSFTCACPNHLIGDGFKCVTDDDPYDVQLEDGLEAVTVDICDFGVVKFRHGYIFQEFLVLKL</sequence>
<dbReference type="InterPro" id="IPR009030">
    <property type="entry name" value="Growth_fac_rcpt_cys_sf"/>
</dbReference>
<keyword evidence="5" id="KW-0677">Repeat</keyword>
<dbReference type="FunFam" id="2.10.25.10:FF:000014">
    <property type="entry name" value="Latent-transforming growth factor beta-binding protein 3"/>
    <property type="match status" value="1"/>
</dbReference>
<feature type="signal peptide" evidence="9">
    <location>
        <begin position="1"/>
        <end position="15"/>
    </location>
</feature>
<proteinExistence type="predicted"/>
<dbReference type="InterPro" id="IPR024731">
    <property type="entry name" value="NELL2-like_EGF"/>
</dbReference>
<gene>
    <name evidence="11" type="ORF">GSOID_T00001698001</name>
</gene>
<dbReference type="PANTHER" id="PTHR24034">
    <property type="entry name" value="EGF-LIKE DOMAIN-CONTAINING PROTEIN"/>
    <property type="match status" value="1"/>
</dbReference>
<dbReference type="SUPFAM" id="SSF57184">
    <property type="entry name" value="Growth factor receptor domain"/>
    <property type="match status" value="5"/>
</dbReference>
<feature type="domain" description="EGF-like" evidence="10">
    <location>
        <begin position="276"/>
        <end position="322"/>
    </location>
</feature>
<dbReference type="Proteomes" id="UP000001307">
    <property type="component" value="Unassembled WGS sequence"/>
</dbReference>
<feature type="domain" description="EGF-like" evidence="10">
    <location>
        <begin position="365"/>
        <end position="405"/>
    </location>
</feature>
<reference evidence="11" key="1">
    <citation type="journal article" date="2010" name="Science">
        <title>Plasticity of animal genome architecture unmasked by rapid evolution of a pelagic tunicate.</title>
        <authorList>
            <person name="Denoeud F."/>
            <person name="Henriet S."/>
            <person name="Mungpakdee S."/>
            <person name="Aury J.M."/>
            <person name="Da Silva C."/>
            <person name="Brinkmann H."/>
            <person name="Mikhaleva J."/>
            <person name="Olsen L.C."/>
            <person name="Jubin C."/>
            <person name="Canestro C."/>
            <person name="Bouquet J.M."/>
            <person name="Danks G."/>
            <person name="Poulain J."/>
            <person name="Campsteijn C."/>
            <person name="Adamski M."/>
            <person name="Cross I."/>
            <person name="Yadetie F."/>
            <person name="Muffato M."/>
            <person name="Louis A."/>
            <person name="Butcher S."/>
            <person name="Tsagkogeorga G."/>
            <person name="Konrad A."/>
            <person name="Singh S."/>
            <person name="Jensen M.F."/>
            <person name="Cong E.H."/>
            <person name="Eikeseth-Otteraa H."/>
            <person name="Noel B."/>
            <person name="Anthouard V."/>
            <person name="Porcel B.M."/>
            <person name="Kachouri-Lafond R."/>
            <person name="Nishino A."/>
            <person name="Ugolini M."/>
            <person name="Chourrout P."/>
            <person name="Nishida H."/>
            <person name="Aasland R."/>
            <person name="Huzurbazar S."/>
            <person name="Westhof E."/>
            <person name="Delsuc F."/>
            <person name="Lehrach H."/>
            <person name="Reinhardt R."/>
            <person name="Weissenbach J."/>
            <person name="Roy S.W."/>
            <person name="Artiguenave F."/>
            <person name="Postlethwait J.H."/>
            <person name="Manak J.R."/>
            <person name="Thompson E.M."/>
            <person name="Jaillon O."/>
            <person name="Du Pasquier L."/>
            <person name="Boudinot P."/>
            <person name="Liberles D.A."/>
            <person name="Volff J.N."/>
            <person name="Philippe H."/>
            <person name="Lenhard B."/>
            <person name="Roest Crollius H."/>
            <person name="Wincker P."/>
            <person name="Chourrout D."/>
        </authorList>
    </citation>
    <scope>NUCLEOTIDE SEQUENCE [LARGE SCALE GENOMIC DNA]</scope>
</reference>
<evidence type="ECO:0000256" key="2">
    <source>
        <dbReference type="ARBA" id="ARBA00022525"/>
    </source>
</evidence>
<keyword evidence="3 8" id="KW-0245">EGF-like domain</keyword>
<feature type="domain" description="EGF-like" evidence="10">
    <location>
        <begin position="190"/>
        <end position="230"/>
    </location>
</feature>
<protein>
    <recommendedName>
        <fullName evidence="10">EGF-like domain-containing protein</fullName>
    </recommendedName>
</protein>
<organism evidence="11">
    <name type="scientific">Oikopleura dioica</name>
    <name type="common">Tunicate</name>
    <dbReference type="NCBI Taxonomy" id="34765"/>
    <lineage>
        <taxon>Eukaryota</taxon>
        <taxon>Metazoa</taxon>
        <taxon>Chordata</taxon>
        <taxon>Tunicata</taxon>
        <taxon>Appendicularia</taxon>
        <taxon>Copelata</taxon>
        <taxon>Oikopleuridae</taxon>
        <taxon>Oikopleura</taxon>
    </lineage>
</organism>
<dbReference type="PROSITE" id="PS00010">
    <property type="entry name" value="ASX_HYDROXYL"/>
    <property type="match status" value="10"/>
</dbReference>
<feature type="domain" description="EGF-like" evidence="10">
    <location>
        <begin position="636"/>
        <end position="673"/>
    </location>
</feature>
<dbReference type="InterPro" id="IPR001881">
    <property type="entry name" value="EGF-like_Ca-bd_dom"/>
</dbReference>
<evidence type="ECO:0000256" key="5">
    <source>
        <dbReference type="ARBA" id="ARBA00022737"/>
    </source>
</evidence>
<evidence type="ECO:0000313" key="11">
    <source>
        <dbReference type="EMBL" id="CBY12336.1"/>
    </source>
</evidence>
<dbReference type="PANTHER" id="PTHR24034:SF209">
    <property type="entry name" value="EGF-LIKE DOMAIN-CONTAINING PROTEIN"/>
    <property type="match status" value="1"/>
</dbReference>